<comment type="caution">
    <text evidence="2">The sequence shown here is derived from an EMBL/GenBank/DDBJ whole genome shotgun (WGS) entry which is preliminary data.</text>
</comment>
<proteinExistence type="predicted"/>
<dbReference type="RefSeq" id="WP_100164616.1">
    <property type="nucleotide sequence ID" value="NZ_PGTB01000188.1"/>
</dbReference>
<dbReference type="InterPro" id="IPR048933">
    <property type="entry name" value="B_lactamase-like_C"/>
</dbReference>
<reference evidence="2 3" key="1">
    <citation type="journal article" date="2018" name="Int. J. Syst. Evol. Microbiol.">
        <title>Pseudooceanicola lipolyticus sp. nov., a marine alphaproteobacterium, reclassification of Oceanicola flagellatus as Pseudooceanicola flagellatus comb. nov. and emended description of the genus Pseudooceanicola.</title>
        <authorList>
            <person name="Huang M.-M."/>
            <person name="Guo L.-L."/>
            <person name="Wu Y.-H."/>
            <person name="Lai Q.-L."/>
            <person name="Shao Z.-Z."/>
            <person name="Wang C.-S."/>
            <person name="Wu M."/>
            <person name="Xu X.-W."/>
        </authorList>
    </citation>
    <scope>NUCLEOTIDE SEQUENCE [LARGE SCALE GENOMIC DNA]</scope>
    <source>
        <strain evidence="2 3">157</strain>
    </source>
</reference>
<dbReference type="SUPFAM" id="SSF56281">
    <property type="entry name" value="Metallo-hydrolase/oxidoreductase"/>
    <property type="match status" value="1"/>
</dbReference>
<dbReference type="InterPro" id="IPR050855">
    <property type="entry name" value="NDM-1-like"/>
</dbReference>
<dbReference type="OrthoDB" id="2971563at2"/>
<gene>
    <name evidence="2" type="ORF">CVM52_22515</name>
</gene>
<dbReference type="AlphaFoldDB" id="A0A2M8IV43"/>
<evidence type="ECO:0000313" key="3">
    <source>
        <dbReference type="Proteomes" id="UP000231553"/>
    </source>
</evidence>
<dbReference type="Proteomes" id="UP000231553">
    <property type="component" value="Unassembled WGS sequence"/>
</dbReference>
<dbReference type="InterPro" id="IPR036866">
    <property type="entry name" value="RibonucZ/Hydroxyglut_hydro"/>
</dbReference>
<evidence type="ECO:0000313" key="2">
    <source>
        <dbReference type="EMBL" id="PJE34393.1"/>
    </source>
</evidence>
<name>A0A2M8IV43_9RHOB</name>
<dbReference type="PANTHER" id="PTHR42951">
    <property type="entry name" value="METALLO-BETA-LACTAMASE DOMAIN-CONTAINING"/>
    <property type="match status" value="1"/>
</dbReference>
<dbReference type="EMBL" id="PGTB01000188">
    <property type="protein sequence ID" value="PJE34393.1"/>
    <property type="molecule type" value="Genomic_DNA"/>
</dbReference>
<dbReference type="PANTHER" id="PTHR42951:SF22">
    <property type="entry name" value="METALLO BETA-LACTAMASE SUPERFAMILY LIPOPROTEIN"/>
    <property type="match status" value="1"/>
</dbReference>
<dbReference type="InterPro" id="IPR001279">
    <property type="entry name" value="Metallo-B-lactamas"/>
</dbReference>
<dbReference type="Gene3D" id="1.10.10.10">
    <property type="entry name" value="Winged helix-like DNA-binding domain superfamily/Winged helix DNA-binding domain"/>
    <property type="match status" value="1"/>
</dbReference>
<dbReference type="Pfam" id="PF00753">
    <property type="entry name" value="Lactamase_B"/>
    <property type="match status" value="1"/>
</dbReference>
<evidence type="ECO:0000259" key="1">
    <source>
        <dbReference type="SMART" id="SM00849"/>
    </source>
</evidence>
<feature type="domain" description="Metallo-beta-lactamase" evidence="1">
    <location>
        <begin position="42"/>
        <end position="260"/>
    </location>
</feature>
<dbReference type="Gene3D" id="3.60.15.10">
    <property type="entry name" value="Ribonuclease Z/Hydroxyacylglutathione hydrolase-like"/>
    <property type="match status" value="1"/>
</dbReference>
<sequence>MDGNRGAVLRYPWDTPPPRGEMIAVAEGVLWARLPLPMKLDHVNVYALDDGDSWTVIDTGMGSGLTRDLWERLLSGPMAGKPVRRVIMTHHHPDHMGNAGWFQREKGAELLSTRTAWLFARMLMLDDQDAPPEETLAFWRSAGMAPEILDKRAGEKPFNYADIVYPMPLGFRRICEGETLTMGGRTWDIFTGNGHAPEHATFWSRDDNLVIAGDQILPSISPNIGVYATEPEADPLQGWLESCERFRAMAREDHLVLGGHKLPFTGLPTRMRQLIENHHGALDRLLRHLAAPHSAAECFAPLFKRTIGEAEYGLALVEAVAHVNHLYAKGLVSRTRRKDGAWLYQHRE</sequence>
<protein>
    <submittedName>
        <fullName evidence="2">MBL fold hydrolase</fullName>
    </submittedName>
</protein>
<keyword evidence="3" id="KW-1185">Reference proteome</keyword>
<dbReference type="InterPro" id="IPR036388">
    <property type="entry name" value="WH-like_DNA-bd_sf"/>
</dbReference>
<dbReference type="Pfam" id="PF21221">
    <property type="entry name" value="B_lactamase-like_C"/>
    <property type="match status" value="1"/>
</dbReference>
<organism evidence="2 3">
    <name type="scientific">Pseudooceanicola lipolyticus</name>
    <dbReference type="NCBI Taxonomy" id="2029104"/>
    <lineage>
        <taxon>Bacteria</taxon>
        <taxon>Pseudomonadati</taxon>
        <taxon>Pseudomonadota</taxon>
        <taxon>Alphaproteobacteria</taxon>
        <taxon>Rhodobacterales</taxon>
        <taxon>Paracoccaceae</taxon>
        <taxon>Pseudooceanicola</taxon>
    </lineage>
</organism>
<keyword evidence="2" id="KW-0378">Hydrolase</keyword>
<accession>A0A2M8IV43</accession>
<dbReference type="SMART" id="SM00849">
    <property type="entry name" value="Lactamase_B"/>
    <property type="match status" value="1"/>
</dbReference>
<dbReference type="GO" id="GO:0016787">
    <property type="term" value="F:hydrolase activity"/>
    <property type="evidence" value="ECO:0007669"/>
    <property type="project" value="UniProtKB-KW"/>
</dbReference>